<dbReference type="Proteomes" id="UP000281406">
    <property type="component" value="Unassembled WGS sequence"/>
</dbReference>
<comment type="caution">
    <text evidence="2">The sequence shown here is derived from an EMBL/GenBank/DDBJ whole genome shotgun (WGS) entry which is preliminary data.</text>
</comment>
<evidence type="ECO:0000313" key="3">
    <source>
        <dbReference type="Proteomes" id="UP000281406"/>
    </source>
</evidence>
<evidence type="ECO:0000313" key="2">
    <source>
        <dbReference type="EMBL" id="ROL48506.1"/>
    </source>
</evidence>
<dbReference type="EMBL" id="RJVU01029436">
    <property type="protein sequence ID" value="ROL48506.1"/>
    <property type="molecule type" value="Genomic_DNA"/>
</dbReference>
<keyword evidence="3" id="KW-1185">Reference proteome</keyword>
<proteinExistence type="predicted"/>
<sequence length="86" mass="9664">MMEGGVEWATERTRGANPTHPEGSEPPHPARGVRLSKQLTSSSSLLSLSLCSNQSDWRVENRRGWGFVYKEQKPPVKPEEEEKATE</sequence>
<feature type="region of interest" description="Disordered" evidence="1">
    <location>
        <begin position="1"/>
        <end position="38"/>
    </location>
</feature>
<protein>
    <submittedName>
        <fullName evidence="2">Uncharacterized protein</fullName>
    </submittedName>
</protein>
<accession>A0A3N0YQL8</accession>
<evidence type="ECO:0000256" key="1">
    <source>
        <dbReference type="SAM" id="MobiDB-lite"/>
    </source>
</evidence>
<organism evidence="2 3">
    <name type="scientific">Anabarilius grahami</name>
    <name type="common">Kanglang fish</name>
    <name type="synonym">Barilius grahami</name>
    <dbReference type="NCBI Taxonomy" id="495550"/>
    <lineage>
        <taxon>Eukaryota</taxon>
        <taxon>Metazoa</taxon>
        <taxon>Chordata</taxon>
        <taxon>Craniata</taxon>
        <taxon>Vertebrata</taxon>
        <taxon>Euteleostomi</taxon>
        <taxon>Actinopterygii</taxon>
        <taxon>Neopterygii</taxon>
        <taxon>Teleostei</taxon>
        <taxon>Ostariophysi</taxon>
        <taxon>Cypriniformes</taxon>
        <taxon>Xenocyprididae</taxon>
        <taxon>Xenocypridinae</taxon>
        <taxon>Xenocypridinae incertae sedis</taxon>
        <taxon>Anabarilius</taxon>
    </lineage>
</organism>
<dbReference type="AlphaFoldDB" id="A0A3N0YQL8"/>
<name>A0A3N0YQL8_ANAGA</name>
<gene>
    <name evidence="2" type="ORF">DPX16_12122</name>
</gene>
<reference evidence="2 3" key="1">
    <citation type="submission" date="2018-10" db="EMBL/GenBank/DDBJ databases">
        <title>Genome assembly for a Yunnan-Guizhou Plateau 3E fish, Anabarilius grahami (Regan), and its evolutionary and genetic applications.</title>
        <authorList>
            <person name="Jiang W."/>
        </authorList>
    </citation>
    <scope>NUCLEOTIDE SEQUENCE [LARGE SCALE GENOMIC DNA]</scope>
    <source>
        <strain evidence="2">AG-KIZ</strain>
        <tissue evidence="2">Muscle</tissue>
    </source>
</reference>